<dbReference type="AlphaFoldDB" id="A0A438DF05"/>
<accession>A0A438DF05</accession>
<protein>
    <submittedName>
        <fullName evidence="1">Retrovirus-related Pol polyprotein from transposon TNT 1-94</fullName>
    </submittedName>
</protein>
<sequence>MNKAKVVSSPLATHFRLSTNQSPSIDQEKEEIEKVSYASTVRSLMYVMVCTCLDIAYAIGTGTSSMSLCFGCEKLEFIGYTDADMAGILILVDELQLELEKVRINDNESDMLTKSLPREKIEACRLIVELANSSI</sequence>
<name>A0A438DF05_VITVI</name>
<dbReference type="Proteomes" id="UP000288805">
    <property type="component" value="Unassembled WGS sequence"/>
</dbReference>
<gene>
    <name evidence="1" type="primary">POLX_1518</name>
    <name evidence="1" type="ORF">CK203_091976</name>
</gene>
<comment type="caution">
    <text evidence="1">The sequence shown here is derived from an EMBL/GenBank/DDBJ whole genome shotgun (WGS) entry which is preliminary data.</text>
</comment>
<dbReference type="EMBL" id="QGNW01001659">
    <property type="protein sequence ID" value="RVW34030.1"/>
    <property type="molecule type" value="Genomic_DNA"/>
</dbReference>
<organism evidence="1 2">
    <name type="scientific">Vitis vinifera</name>
    <name type="common">Grape</name>
    <dbReference type="NCBI Taxonomy" id="29760"/>
    <lineage>
        <taxon>Eukaryota</taxon>
        <taxon>Viridiplantae</taxon>
        <taxon>Streptophyta</taxon>
        <taxon>Embryophyta</taxon>
        <taxon>Tracheophyta</taxon>
        <taxon>Spermatophyta</taxon>
        <taxon>Magnoliopsida</taxon>
        <taxon>eudicotyledons</taxon>
        <taxon>Gunneridae</taxon>
        <taxon>Pentapetalae</taxon>
        <taxon>rosids</taxon>
        <taxon>Vitales</taxon>
        <taxon>Vitaceae</taxon>
        <taxon>Viteae</taxon>
        <taxon>Vitis</taxon>
    </lineage>
</organism>
<evidence type="ECO:0000313" key="2">
    <source>
        <dbReference type="Proteomes" id="UP000288805"/>
    </source>
</evidence>
<evidence type="ECO:0000313" key="1">
    <source>
        <dbReference type="EMBL" id="RVW34030.1"/>
    </source>
</evidence>
<proteinExistence type="predicted"/>
<reference evidence="1 2" key="1">
    <citation type="journal article" date="2018" name="PLoS Genet.">
        <title>Population sequencing reveals clonal diversity and ancestral inbreeding in the grapevine cultivar Chardonnay.</title>
        <authorList>
            <person name="Roach M.J."/>
            <person name="Johnson D.L."/>
            <person name="Bohlmann J."/>
            <person name="van Vuuren H.J."/>
            <person name="Jones S.J."/>
            <person name="Pretorius I.S."/>
            <person name="Schmidt S.A."/>
            <person name="Borneman A.R."/>
        </authorList>
    </citation>
    <scope>NUCLEOTIDE SEQUENCE [LARGE SCALE GENOMIC DNA]</scope>
    <source>
        <strain evidence="2">cv. Chardonnay</strain>
        <tissue evidence="1">Leaf</tissue>
    </source>
</reference>